<dbReference type="EMBL" id="JARK01000466">
    <property type="protein sequence ID" value="EYC36690.1"/>
    <property type="molecule type" value="Genomic_DNA"/>
</dbReference>
<name>A0A016WAM9_9BILA</name>
<gene>
    <name evidence="1" type="primary">Acey_s0866.g2761</name>
    <name evidence="1" type="synonym">Acey-C50C3.5</name>
    <name evidence="1" type="ORF">Y032_0866g2761</name>
</gene>
<sequence>MSVDKDNMFWKALMEHKVPKKKLKKKNAKLSNAKELALKYHISKEDVEKVCLYLLRLIAINQDKRVNTTQIIHPIYPSLKGYQHVYPW</sequence>
<dbReference type="OrthoDB" id="26525at2759"/>
<proteinExistence type="predicted"/>
<evidence type="ECO:0000313" key="1">
    <source>
        <dbReference type="EMBL" id="EYC36690.1"/>
    </source>
</evidence>
<dbReference type="Proteomes" id="UP000024635">
    <property type="component" value="Unassembled WGS sequence"/>
</dbReference>
<reference evidence="2" key="1">
    <citation type="journal article" date="2015" name="Nat. Genet.">
        <title>The genome and transcriptome of the zoonotic hookworm Ancylostoma ceylanicum identify infection-specific gene families.</title>
        <authorList>
            <person name="Schwarz E.M."/>
            <person name="Hu Y."/>
            <person name="Antoshechkin I."/>
            <person name="Miller M.M."/>
            <person name="Sternberg P.W."/>
            <person name="Aroian R.V."/>
        </authorList>
    </citation>
    <scope>NUCLEOTIDE SEQUENCE</scope>
    <source>
        <strain evidence="2">HY135</strain>
    </source>
</reference>
<comment type="caution">
    <text evidence="1">The sequence shown here is derived from an EMBL/GenBank/DDBJ whole genome shotgun (WGS) entry which is preliminary data.</text>
</comment>
<accession>A0A016WAM9</accession>
<protein>
    <submittedName>
        <fullName evidence="1">Uncharacterized protein</fullName>
    </submittedName>
</protein>
<evidence type="ECO:0000313" key="2">
    <source>
        <dbReference type="Proteomes" id="UP000024635"/>
    </source>
</evidence>
<organism evidence="1 2">
    <name type="scientific">Ancylostoma ceylanicum</name>
    <dbReference type="NCBI Taxonomy" id="53326"/>
    <lineage>
        <taxon>Eukaryota</taxon>
        <taxon>Metazoa</taxon>
        <taxon>Ecdysozoa</taxon>
        <taxon>Nematoda</taxon>
        <taxon>Chromadorea</taxon>
        <taxon>Rhabditida</taxon>
        <taxon>Rhabditina</taxon>
        <taxon>Rhabditomorpha</taxon>
        <taxon>Strongyloidea</taxon>
        <taxon>Ancylostomatidae</taxon>
        <taxon>Ancylostomatinae</taxon>
        <taxon>Ancylostoma</taxon>
    </lineage>
</organism>
<dbReference type="AlphaFoldDB" id="A0A016WAM9"/>
<keyword evidence="2" id="KW-1185">Reference proteome</keyword>